<evidence type="ECO:0000313" key="8">
    <source>
        <dbReference type="Proteomes" id="UP001259659"/>
    </source>
</evidence>
<dbReference type="EMBL" id="JAMQON010000003">
    <property type="protein sequence ID" value="MDS0260223.1"/>
    <property type="molecule type" value="Genomic_DNA"/>
</dbReference>
<reference evidence="7 8" key="1">
    <citation type="submission" date="2022-06" db="EMBL/GenBank/DDBJ databases">
        <title>Haloarcula sp. a new haloarchaeum isolate from saline soil.</title>
        <authorList>
            <person name="Strakova D."/>
            <person name="Galisteo C."/>
            <person name="Sanchez-Porro C."/>
            <person name="Ventosa A."/>
        </authorList>
    </citation>
    <scope>NUCLEOTIDE SEQUENCE [LARGE SCALE GENOMIC DNA]</scope>
    <source>
        <strain evidence="7 8">S1CR25-12</strain>
    </source>
</reference>
<evidence type="ECO:0000256" key="2">
    <source>
        <dbReference type="ARBA" id="ARBA00022692"/>
    </source>
</evidence>
<feature type="transmembrane region" description="Helical" evidence="6">
    <location>
        <begin position="37"/>
        <end position="58"/>
    </location>
</feature>
<dbReference type="InterPro" id="IPR001733">
    <property type="entry name" value="Peptidase_S26B"/>
</dbReference>
<proteinExistence type="predicted"/>
<evidence type="ECO:0000313" key="7">
    <source>
        <dbReference type="EMBL" id="MDS0260223.1"/>
    </source>
</evidence>
<dbReference type="RefSeq" id="WP_310919889.1">
    <property type="nucleotide sequence ID" value="NZ_JAMQON010000003.1"/>
</dbReference>
<gene>
    <name evidence="7" type="ORF">NDI56_12535</name>
</gene>
<name>A0ABU2FE52_9EURY</name>
<protein>
    <submittedName>
        <fullName evidence="7">S26 family signal peptidase</fullName>
    </submittedName>
</protein>
<dbReference type="InterPro" id="IPR019533">
    <property type="entry name" value="Peptidase_S26"/>
</dbReference>
<dbReference type="Proteomes" id="UP001259659">
    <property type="component" value="Unassembled WGS sequence"/>
</dbReference>
<sequence length="214" mass="22875">MGTDRAVVGSSGPEDDETGANDGAGETQARNRAIREVVTIVASVLVLGVSVVAISGVWPPLMAIESGSMEPHIDTGDMVYVVAEDRFPGPGARHGVVTAAAAEESGYDRFGQPGDVILYEPNGNDDRTPIIHRAMFYVESGENWYDRTDPDAVGGAESCVELTHCPAPHDGFVTRGDANGKYDQVRPTESTVVRPRWVIGTAEARVPELGWLRL</sequence>
<keyword evidence="2 6" id="KW-0812">Transmembrane</keyword>
<dbReference type="PANTHER" id="PTHR10806:SF6">
    <property type="entry name" value="SIGNAL PEPTIDASE COMPLEX CATALYTIC SUBUNIT SEC11"/>
    <property type="match status" value="1"/>
</dbReference>
<evidence type="ECO:0000256" key="5">
    <source>
        <dbReference type="SAM" id="MobiDB-lite"/>
    </source>
</evidence>
<dbReference type="SUPFAM" id="SSF51306">
    <property type="entry name" value="LexA/Signal peptidase"/>
    <property type="match status" value="1"/>
</dbReference>
<accession>A0ABU2FE52</accession>
<evidence type="ECO:0000256" key="3">
    <source>
        <dbReference type="ARBA" id="ARBA00022989"/>
    </source>
</evidence>
<evidence type="ECO:0000256" key="4">
    <source>
        <dbReference type="ARBA" id="ARBA00023136"/>
    </source>
</evidence>
<evidence type="ECO:0000256" key="1">
    <source>
        <dbReference type="ARBA" id="ARBA00004370"/>
    </source>
</evidence>
<dbReference type="InterPro" id="IPR036286">
    <property type="entry name" value="LexA/Signal_pep-like_sf"/>
</dbReference>
<feature type="region of interest" description="Disordered" evidence="5">
    <location>
        <begin position="1"/>
        <end position="28"/>
    </location>
</feature>
<keyword evidence="3 6" id="KW-1133">Transmembrane helix</keyword>
<keyword evidence="8" id="KW-1185">Reference proteome</keyword>
<keyword evidence="4 6" id="KW-0472">Membrane</keyword>
<comment type="caution">
    <text evidence="7">The sequence shown here is derived from an EMBL/GenBank/DDBJ whole genome shotgun (WGS) entry which is preliminary data.</text>
</comment>
<dbReference type="PANTHER" id="PTHR10806">
    <property type="entry name" value="SIGNAL PEPTIDASE COMPLEX CATALYTIC SUBUNIT SEC11"/>
    <property type="match status" value="1"/>
</dbReference>
<organism evidence="7 8">
    <name type="scientific">Haloarcula saliterrae</name>
    <dbReference type="NCBI Taxonomy" id="2950534"/>
    <lineage>
        <taxon>Archaea</taxon>
        <taxon>Methanobacteriati</taxon>
        <taxon>Methanobacteriota</taxon>
        <taxon>Stenosarchaea group</taxon>
        <taxon>Halobacteria</taxon>
        <taxon>Halobacteriales</taxon>
        <taxon>Haloarculaceae</taxon>
        <taxon>Haloarcula</taxon>
    </lineage>
</organism>
<evidence type="ECO:0000256" key="6">
    <source>
        <dbReference type="SAM" id="Phobius"/>
    </source>
</evidence>
<comment type="subcellular location">
    <subcellularLocation>
        <location evidence="1">Membrane</location>
    </subcellularLocation>
</comment>
<dbReference type="CDD" id="cd06530">
    <property type="entry name" value="S26_SPase_I"/>
    <property type="match status" value="1"/>
</dbReference>